<evidence type="ECO:0000256" key="1">
    <source>
        <dbReference type="SAM" id="SignalP"/>
    </source>
</evidence>
<dbReference type="Proteomes" id="UP000007752">
    <property type="component" value="Chromosome 2"/>
</dbReference>
<gene>
    <name evidence="2" type="ORF">OsJ_06546</name>
</gene>
<organism evidence="2">
    <name type="scientific">Oryza sativa subsp. japonica</name>
    <name type="common">Rice</name>
    <dbReference type="NCBI Taxonomy" id="39947"/>
    <lineage>
        <taxon>Eukaryota</taxon>
        <taxon>Viridiplantae</taxon>
        <taxon>Streptophyta</taxon>
        <taxon>Embryophyta</taxon>
        <taxon>Tracheophyta</taxon>
        <taxon>Spermatophyta</taxon>
        <taxon>Magnoliopsida</taxon>
        <taxon>Liliopsida</taxon>
        <taxon>Poales</taxon>
        <taxon>Poaceae</taxon>
        <taxon>BOP clade</taxon>
        <taxon>Oryzoideae</taxon>
        <taxon>Oryzeae</taxon>
        <taxon>Oryzinae</taxon>
        <taxon>Oryza</taxon>
        <taxon>Oryza sativa</taxon>
    </lineage>
</organism>
<feature type="signal peptide" evidence="1">
    <location>
        <begin position="1"/>
        <end position="23"/>
    </location>
</feature>
<sequence length="90" mass="9414">MSPRMPSMLHVAMAPTLLHLVLAGDETAPPTLSALIHVGESQPCFAPSEFNSLMPEFGPAAEAPPPPSLVASLELDLPLEGRGWMGNGRG</sequence>
<keyword evidence="1" id="KW-0732">Signal</keyword>
<dbReference type="AlphaFoldDB" id="A0A8J8XHK0"/>
<evidence type="ECO:0008006" key="3">
    <source>
        <dbReference type="Google" id="ProtNLM"/>
    </source>
</evidence>
<proteinExistence type="predicted"/>
<dbReference type="EMBL" id="CM000139">
    <property type="protein sequence ID" value="EEE56894.1"/>
    <property type="molecule type" value="Genomic_DNA"/>
</dbReference>
<reference evidence="2" key="2">
    <citation type="submission" date="2008-12" db="EMBL/GenBank/DDBJ databases">
        <title>Improved gene annotation of the rice (Oryza sativa) genomes.</title>
        <authorList>
            <person name="Wang J."/>
            <person name="Li R."/>
            <person name="Fan W."/>
            <person name="Huang Q."/>
            <person name="Zhang J."/>
            <person name="Zhou Y."/>
            <person name="Hu Y."/>
            <person name="Zi S."/>
            <person name="Li J."/>
            <person name="Ni P."/>
            <person name="Zheng H."/>
            <person name="Zhang Y."/>
            <person name="Zhao M."/>
            <person name="Hao Q."/>
            <person name="McDermott J."/>
            <person name="Samudrala R."/>
            <person name="Kristiansen K."/>
            <person name="Wong G.K.-S."/>
        </authorList>
    </citation>
    <scope>NUCLEOTIDE SEQUENCE</scope>
</reference>
<protein>
    <recommendedName>
        <fullName evidence="3">Secreted protein</fullName>
    </recommendedName>
</protein>
<reference evidence="2" key="1">
    <citation type="journal article" date="2005" name="PLoS Biol.">
        <title>The genomes of Oryza sativa: a history of duplications.</title>
        <authorList>
            <person name="Yu J."/>
            <person name="Wang J."/>
            <person name="Lin W."/>
            <person name="Li S."/>
            <person name="Li H."/>
            <person name="Zhou J."/>
            <person name="Ni P."/>
            <person name="Dong W."/>
            <person name="Hu S."/>
            <person name="Zeng C."/>
            <person name="Zhang J."/>
            <person name="Zhang Y."/>
            <person name="Li R."/>
            <person name="Xu Z."/>
            <person name="Li S."/>
            <person name="Li X."/>
            <person name="Zheng H."/>
            <person name="Cong L."/>
            <person name="Lin L."/>
            <person name="Yin J."/>
            <person name="Geng J."/>
            <person name="Li G."/>
            <person name="Shi J."/>
            <person name="Liu J."/>
            <person name="Lv H."/>
            <person name="Li J."/>
            <person name="Wang J."/>
            <person name="Deng Y."/>
            <person name="Ran L."/>
            <person name="Shi X."/>
            <person name="Wang X."/>
            <person name="Wu Q."/>
            <person name="Li C."/>
            <person name="Ren X."/>
            <person name="Wang J."/>
            <person name="Wang X."/>
            <person name="Li D."/>
            <person name="Liu D."/>
            <person name="Zhang X."/>
            <person name="Ji Z."/>
            <person name="Zhao W."/>
            <person name="Sun Y."/>
            <person name="Zhang Z."/>
            <person name="Bao J."/>
            <person name="Han Y."/>
            <person name="Dong L."/>
            <person name="Ji J."/>
            <person name="Chen P."/>
            <person name="Wu S."/>
            <person name="Liu J."/>
            <person name="Xiao Y."/>
            <person name="Bu D."/>
            <person name="Tan J."/>
            <person name="Yang L."/>
            <person name="Ye C."/>
            <person name="Zhang J."/>
            <person name="Xu J."/>
            <person name="Zhou Y."/>
            <person name="Yu Y."/>
            <person name="Zhang B."/>
            <person name="Zhuang S."/>
            <person name="Wei H."/>
            <person name="Liu B."/>
            <person name="Lei M."/>
            <person name="Yu H."/>
            <person name="Li Y."/>
            <person name="Xu H."/>
            <person name="Wei S."/>
            <person name="He X."/>
            <person name="Fang L."/>
            <person name="Zhang Z."/>
            <person name="Zhang Y."/>
            <person name="Huang X."/>
            <person name="Su Z."/>
            <person name="Tong W."/>
            <person name="Li J."/>
            <person name="Tong Z."/>
            <person name="Li S."/>
            <person name="Ye J."/>
            <person name="Wang L."/>
            <person name="Fang L."/>
            <person name="Lei T."/>
            <person name="Chen C."/>
            <person name="Chen H."/>
            <person name="Xu Z."/>
            <person name="Li H."/>
            <person name="Huang H."/>
            <person name="Zhang F."/>
            <person name="Xu H."/>
            <person name="Li N."/>
            <person name="Zhao C."/>
            <person name="Li S."/>
            <person name="Dong L."/>
            <person name="Huang Y."/>
            <person name="Li L."/>
            <person name="Xi Y."/>
            <person name="Qi Q."/>
            <person name="Li W."/>
            <person name="Zhang B."/>
            <person name="Hu W."/>
            <person name="Zhang Y."/>
            <person name="Tian X."/>
            <person name="Jiao Y."/>
            <person name="Liang X."/>
            <person name="Jin J."/>
            <person name="Gao L."/>
            <person name="Zheng W."/>
            <person name="Hao B."/>
            <person name="Liu S."/>
            <person name="Wang W."/>
            <person name="Yuan L."/>
            <person name="Cao M."/>
            <person name="McDermott J."/>
            <person name="Samudrala R."/>
            <person name="Wang J."/>
            <person name="Wong G.K."/>
            <person name="Yang H."/>
        </authorList>
    </citation>
    <scope>NUCLEOTIDE SEQUENCE [LARGE SCALE GENOMIC DNA]</scope>
</reference>
<feature type="chain" id="PRO_5035180892" description="Secreted protein" evidence="1">
    <location>
        <begin position="24"/>
        <end position="90"/>
    </location>
</feature>
<evidence type="ECO:0000313" key="2">
    <source>
        <dbReference type="EMBL" id="EEE56894.1"/>
    </source>
</evidence>
<accession>A0A8J8XHK0</accession>
<name>A0A8J8XHK0_ORYSJ</name>